<accession>A0ACC2NUB8</accession>
<protein>
    <submittedName>
        <fullName evidence="1">Uncharacterized protein</fullName>
    </submittedName>
</protein>
<dbReference type="Proteomes" id="UP001239111">
    <property type="component" value="Chromosome 3"/>
</dbReference>
<dbReference type="EMBL" id="CM056743">
    <property type="protein sequence ID" value="KAJ8674473.1"/>
    <property type="molecule type" value="Genomic_DNA"/>
</dbReference>
<proteinExistence type="predicted"/>
<reference evidence="1" key="1">
    <citation type="submission" date="2023-04" db="EMBL/GenBank/DDBJ databases">
        <title>A chromosome-level genome assembly of the parasitoid wasp Eretmocerus hayati.</title>
        <authorList>
            <person name="Zhong Y."/>
            <person name="Liu S."/>
            <person name="Liu Y."/>
        </authorList>
    </citation>
    <scope>NUCLEOTIDE SEQUENCE</scope>
    <source>
        <strain evidence="1">ZJU_SS_LIU_2023</strain>
    </source>
</reference>
<gene>
    <name evidence="1" type="ORF">QAD02_005735</name>
</gene>
<organism evidence="1 2">
    <name type="scientific">Eretmocerus hayati</name>
    <dbReference type="NCBI Taxonomy" id="131215"/>
    <lineage>
        <taxon>Eukaryota</taxon>
        <taxon>Metazoa</taxon>
        <taxon>Ecdysozoa</taxon>
        <taxon>Arthropoda</taxon>
        <taxon>Hexapoda</taxon>
        <taxon>Insecta</taxon>
        <taxon>Pterygota</taxon>
        <taxon>Neoptera</taxon>
        <taxon>Endopterygota</taxon>
        <taxon>Hymenoptera</taxon>
        <taxon>Apocrita</taxon>
        <taxon>Proctotrupomorpha</taxon>
        <taxon>Chalcidoidea</taxon>
        <taxon>Aphelinidae</taxon>
        <taxon>Aphelininae</taxon>
        <taxon>Eretmocerus</taxon>
    </lineage>
</organism>
<evidence type="ECO:0000313" key="1">
    <source>
        <dbReference type="EMBL" id="KAJ8674473.1"/>
    </source>
</evidence>
<name>A0ACC2NUB8_9HYME</name>
<comment type="caution">
    <text evidence="1">The sequence shown here is derived from an EMBL/GenBank/DDBJ whole genome shotgun (WGS) entry which is preliminary data.</text>
</comment>
<evidence type="ECO:0000313" key="2">
    <source>
        <dbReference type="Proteomes" id="UP001239111"/>
    </source>
</evidence>
<keyword evidence="2" id="KW-1185">Reference proteome</keyword>
<sequence length="147" mass="16802">MLECLKQVGVEGLDNHSTLVHQAYIAVRDYAEVMSAEGIYKQLGKTNEAVKRYQKDKLLKRIVERQKKKDEACSKDMNGKCMYNKNFKKKILKLPKEHEVICKSELDIKESKKSNNSFEGINTKSLNTLLPKSQKGVGIKEDQCKHG</sequence>